<reference evidence="9" key="1">
    <citation type="submission" date="2011-05" db="EMBL/GenBank/DDBJ databases">
        <authorList>
            <person name="Richards S.R."/>
            <person name="Qu J."/>
            <person name="Jiang H."/>
            <person name="Jhangiani S.N."/>
            <person name="Agravi P."/>
            <person name="Goodspeed R."/>
            <person name="Gross S."/>
            <person name="Mandapat C."/>
            <person name="Jackson L."/>
            <person name="Mathew T."/>
            <person name="Pu L."/>
            <person name="Thornton R."/>
            <person name="Saada N."/>
            <person name="Wilczek-Boney K.B."/>
            <person name="Lee S."/>
            <person name="Kovar C."/>
            <person name="Wu Y."/>
            <person name="Scherer S.E."/>
            <person name="Worley K.C."/>
            <person name="Muzny D.M."/>
            <person name="Gibbs R."/>
        </authorList>
    </citation>
    <scope>NUCLEOTIDE SEQUENCE</scope>
    <source>
        <strain evidence="9">Brora</strain>
    </source>
</reference>
<dbReference type="CDD" id="cd01086">
    <property type="entry name" value="MetAP1"/>
    <property type="match status" value="1"/>
</dbReference>
<evidence type="ECO:0000256" key="4">
    <source>
        <dbReference type="ARBA" id="ARBA00022801"/>
    </source>
</evidence>
<dbReference type="PANTHER" id="PTHR43330:SF8">
    <property type="entry name" value="METHIONINE AMINOPEPTIDASE 1D, MITOCHONDRIAL"/>
    <property type="match status" value="1"/>
</dbReference>
<keyword evidence="4 5" id="KW-0378">Hydrolase</keyword>
<feature type="binding site" evidence="5">
    <location>
        <position position="163"/>
    </location>
    <ligand>
        <name>substrate</name>
    </ligand>
</feature>
<feature type="binding site" evidence="5">
    <location>
        <position position="82"/>
    </location>
    <ligand>
        <name>a divalent metal cation</name>
        <dbReference type="ChEBI" id="CHEBI:60240"/>
        <label>1</label>
    </ligand>
</feature>
<evidence type="ECO:0000256" key="3">
    <source>
        <dbReference type="ARBA" id="ARBA00022723"/>
    </source>
</evidence>
<accession>T1JFZ5</accession>
<reference evidence="8" key="2">
    <citation type="submission" date="2015-02" db="UniProtKB">
        <authorList>
            <consortium name="EnsemblMetazoa"/>
        </authorList>
    </citation>
    <scope>IDENTIFICATION</scope>
</reference>
<dbReference type="GO" id="GO:0006508">
    <property type="term" value="P:proteolysis"/>
    <property type="evidence" value="ECO:0007669"/>
    <property type="project" value="UniProtKB-KW"/>
</dbReference>
<feature type="binding site" evidence="5">
    <location>
        <position position="221"/>
    </location>
    <ligand>
        <name>a divalent metal cation</name>
        <dbReference type="ChEBI" id="CHEBI:60240"/>
        <label>1</label>
    </ligand>
</feature>
<keyword evidence="1 5" id="KW-0031">Aminopeptidase</keyword>
<dbReference type="EnsemblMetazoa" id="SMAR012763-RA">
    <property type="protein sequence ID" value="SMAR012763-PA"/>
    <property type="gene ID" value="SMAR012763"/>
</dbReference>
<evidence type="ECO:0000313" key="9">
    <source>
        <dbReference type="Proteomes" id="UP000014500"/>
    </source>
</evidence>
<dbReference type="PANTHER" id="PTHR43330">
    <property type="entry name" value="METHIONINE AMINOPEPTIDASE"/>
    <property type="match status" value="1"/>
</dbReference>
<organism evidence="8 9">
    <name type="scientific">Strigamia maritima</name>
    <name type="common">European centipede</name>
    <name type="synonym">Geophilus maritimus</name>
    <dbReference type="NCBI Taxonomy" id="126957"/>
    <lineage>
        <taxon>Eukaryota</taxon>
        <taxon>Metazoa</taxon>
        <taxon>Ecdysozoa</taxon>
        <taxon>Arthropoda</taxon>
        <taxon>Myriapoda</taxon>
        <taxon>Chilopoda</taxon>
        <taxon>Pleurostigmophora</taxon>
        <taxon>Geophilomorpha</taxon>
        <taxon>Linotaeniidae</taxon>
        <taxon>Strigamia</taxon>
    </lineage>
</organism>
<dbReference type="EMBL" id="JH432192">
    <property type="status" value="NOT_ANNOTATED_CDS"/>
    <property type="molecule type" value="Genomic_DNA"/>
</dbReference>
<comment type="cofactor">
    <cofactor evidence="5">
        <name>Co(2+)</name>
        <dbReference type="ChEBI" id="CHEBI:48828"/>
    </cofactor>
    <cofactor evidence="5">
        <name>Zn(2+)</name>
        <dbReference type="ChEBI" id="CHEBI:29105"/>
    </cofactor>
    <cofactor evidence="5">
        <name>Mn(2+)</name>
        <dbReference type="ChEBI" id="CHEBI:29035"/>
    </cofactor>
    <cofactor evidence="5">
        <name>Fe(2+)</name>
        <dbReference type="ChEBI" id="CHEBI:29033"/>
    </cofactor>
    <text evidence="5">Binds 2 divalent metal cations per subunit. Has a high-affinity and a low affinity metal-binding site. The true nature of the physiological cofactor is under debate. The enzyme is active with cobalt, zinc, manganese or divalent iron ions. Most likely, methionine aminopeptidases function as mononuclear Fe(2+)-metalloproteases under physiological conditions, and the catalytically relevant metal-binding site has been assigned to the histidine-containing high-affinity site.</text>
</comment>
<feature type="binding site" evidence="5">
    <location>
        <position position="221"/>
    </location>
    <ligand>
        <name>a divalent metal cation</name>
        <dbReference type="ChEBI" id="CHEBI:60240"/>
        <label>2</label>
        <note>catalytic</note>
    </ligand>
</feature>
<dbReference type="GO" id="GO:0046872">
    <property type="term" value="F:metal ion binding"/>
    <property type="evidence" value="ECO:0007669"/>
    <property type="project" value="UniProtKB-UniRule"/>
</dbReference>
<dbReference type="InterPro" id="IPR002467">
    <property type="entry name" value="Pept_M24A_MAP1"/>
</dbReference>
<protein>
    <recommendedName>
        <fullName evidence="6">Methionine aminopeptidase</fullName>
        <ecNumber evidence="6">3.4.11.18</ecNumber>
    </recommendedName>
</protein>
<dbReference type="SUPFAM" id="SSF55920">
    <property type="entry name" value="Creatinase/aminopeptidase"/>
    <property type="match status" value="1"/>
</dbReference>
<dbReference type="Proteomes" id="UP000014500">
    <property type="component" value="Unassembled WGS sequence"/>
</dbReference>
<feature type="domain" description="Peptidase M24" evidence="7">
    <location>
        <begin position="1"/>
        <end position="228"/>
    </location>
</feature>
<comment type="similarity">
    <text evidence="5">Belongs to the peptidase M24A family. Methionine aminopeptidase type 1 subfamily.</text>
</comment>
<dbReference type="AlphaFoldDB" id="T1JFZ5"/>
<feature type="binding site" evidence="5">
    <location>
        <position position="93"/>
    </location>
    <ligand>
        <name>a divalent metal cation</name>
        <dbReference type="ChEBI" id="CHEBI:60240"/>
        <label>1</label>
    </ligand>
</feature>
<comment type="function">
    <text evidence="6">Cotranslationally removes the N-terminal methionine from nascent proteins. The N-terminal methionine is often cleaved when the second residue in the primary sequence is small and uncharged (Met-Ala-, Cys, Gly, Pro, Ser, Thr, or Val).</text>
</comment>
<evidence type="ECO:0000259" key="7">
    <source>
        <dbReference type="Pfam" id="PF00557"/>
    </source>
</evidence>
<feature type="binding site" evidence="5">
    <location>
        <position position="65"/>
    </location>
    <ligand>
        <name>substrate</name>
    </ligand>
</feature>
<name>T1JFZ5_STRMM</name>
<dbReference type="GO" id="GO:0004239">
    <property type="term" value="F:initiator methionyl aminopeptidase activity"/>
    <property type="evidence" value="ECO:0007669"/>
    <property type="project" value="UniProtKB-UniRule"/>
</dbReference>
<dbReference type="HOGENOM" id="CLU_015857_0_0_1"/>
<dbReference type="NCBIfam" id="TIGR00500">
    <property type="entry name" value="met_pdase_I"/>
    <property type="match status" value="1"/>
</dbReference>
<feature type="binding site" evidence="5">
    <location>
        <position position="156"/>
    </location>
    <ligand>
        <name>a divalent metal cation</name>
        <dbReference type="ChEBI" id="CHEBI:60240"/>
        <label>2</label>
        <note>catalytic</note>
    </ligand>
</feature>
<dbReference type="Gene3D" id="3.90.230.10">
    <property type="entry name" value="Creatinase/methionine aminopeptidase superfamily"/>
    <property type="match status" value="1"/>
</dbReference>
<evidence type="ECO:0000256" key="2">
    <source>
        <dbReference type="ARBA" id="ARBA00022670"/>
    </source>
</evidence>
<keyword evidence="9" id="KW-1185">Reference proteome</keyword>
<evidence type="ECO:0000256" key="1">
    <source>
        <dbReference type="ARBA" id="ARBA00022438"/>
    </source>
</evidence>
<feature type="binding site" evidence="5">
    <location>
        <position position="190"/>
    </location>
    <ligand>
        <name>a divalent metal cation</name>
        <dbReference type="ChEBI" id="CHEBI:60240"/>
        <label>2</label>
        <note>catalytic</note>
    </ligand>
</feature>
<dbReference type="Pfam" id="PF00557">
    <property type="entry name" value="Peptidase_M24"/>
    <property type="match status" value="1"/>
</dbReference>
<dbReference type="OMA" id="SSKMYVM"/>
<dbReference type="InterPro" id="IPR000994">
    <property type="entry name" value="Pept_M24"/>
</dbReference>
<proteinExistence type="inferred from homology"/>
<keyword evidence="3 5" id="KW-0479">Metal-binding</keyword>
<evidence type="ECO:0000256" key="5">
    <source>
        <dbReference type="HAMAP-Rule" id="MF_03174"/>
    </source>
</evidence>
<dbReference type="EC" id="3.4.11.18" evidence="6"/>
<dbReference type="GO" id="GO:0070006">
    <property type="term" value="F:metalloaminopeptidase activity"/>
    <property type="evidence" value="ECO:0007669"/>
    <property type="project" value="UniProtKB-UniRule"/>
</dbReference>
<dbReference type="PRINTS" id="PR00599">
    <property type="entry name" value="MAPEPTIDASE"/>
</dbReference>
<dbReference type="HAMAP" id="MF_01974">
    <property type="entry name" value="MetAP_1"/>
    <property type="match status" value="1"/>
</dbReference>
<evidence type="ECO:0000256" key="6">
    <source>
        <dbReference type="RuleBase" id="RU003653"/>
    </source>
</evidence>
<evidence type="ECO:0000313" key="8">
    <source>
        <dbReference type="EnsemblMetazoa" id="SMAR012763-PA"/>
    </source>
</evidence>
<dbReference type="PhylomeDB" id="T1JFZ5"/>
<dbReference type="STRING" id="126957.T1JFZ5"/>
<comment type="catalytic activity">
    <reaction evidence="5 6">
        <text>Release of N-terminal amino acids, preferentially methionine, from peptides and arylamides.</text>
        <dbReference type="EC" id="3.4.11.18"/>
    </reaction>
</comment>
<dbReference type="InterPro" id="IPR001714">
    <property type="entry name" value="Pept_M24_MAP"/>
</dbReference>
<dbReference type="InterPro" id="IPR036005">
    <property type="entry name" value="Creatinase/aminopeptidase-like"/>
</dbReference>
<dbReference type="eggNOG" id="KOG2738">
    <property type="taxonomic scope" value="Eukaryota"/>
</dbReference>
<keyword evidence="2 5" id="KW-0645">Protease</keyword>
<feature type="binding site" evidence="5">
    <location>
        <position position="93"/>
    </location>
    <ligand>
        <name>a divalent metal cation</name>
        <dbReference type="ChEBI" id="CHEBI:60240"/>
        <label>2</label>
        <note>catalytic</note>
    </ligand>
</feature>
<sequence length="236" mass="26107">MRSSGRLARKILNMVNDYIKVGLTTDKLDRYLHEAIIENGAYPSPLHYKGFPKAICTSVNNVVCHGIPDSRPLKDGDIITVDITVYLNNYHGDCSQTFMVGNVDDSGQKLVEVAEKCRDEAIKICRPGQRFSAIGKLINSIAKKEGYRIVPLFCGHGIGTYFHGPPQINHIDTFNNTRGHMQPGMTFTIEPVISEGSSKVVILEDGWTAVSVDNSRSAQFEHTILITDDGVEILTK</sequence>